<proteinExistence type="predicted"/>
<evidence type="ECO:0000313" key="1">
    <source>
        <dbReference type="EMBL" id="GAA2512399.1"/>
    </source>
</evidence>
<gene>
    <name evidence="1" type="ORF">GCM10010422_75670</name>
</gene>
<dbReference type="InterPro" id="IPR018719">
    <property type="entry name" value="DUF2243_membrane"/>
</dbReference>
<organism evidence="1 2">
    <name type="scientific">Streptomyces graminearus</name>
    <dbReference type="NCBI Taxonomy" id="284030"/>
    <lineage>
        <taxon>Bacteria</taxon>
        <taxon>Bacillati</taxon>
        <taxon>Actinomycetota</taxon>
        <taxon>Actinomycetes</taxon>
        <taxon>Kitasatosporales</taxon>
        <taxon>Streptomycetaceae</taxon>
        <taxon>Streptomyces</taxon>
    </lineage>
</organism>
<reference evidence="1 2" key="1">
    <citation type="journal article" date="2019" name="Int. J. Syst. Evol. Microbiol.">
        <title>The Global Catalogue of Microorganisms (GCM) 10K type strain sequencing project: providing services to taxonomists for standard genome sequencing and annotation.</title>
        <authorList>
            <consortium name="The Broad Institute Genomics Platform"/>
            <consortium name="The Broad Institute Genome Sequencing Center for Infectious Disease"/>
            <person name="Wu L."/>
            <person name="Ma J."/>
        </authorList>
    </citation>
    <scope>NUCLEOTIDE SEQUENCE [LARGE SCALE GENOMIC DNA]</scope>
    <source>
        <strain evidence="1 2">JCM 6923</strain>
    </source>
</reference>
<evidence type="ECO:0000313" key="2">
    <source>
        <dbReference type="Proteomes" id="UP001501721"/>
    </source>
</evidence>
<dbReference type="Proteomes" id="UP001501721">
    <property type="component" value="Unassembled WGS sequence"/>
</dbReference>
<comment type="caution">
    <text evidence="1">The sequence shown here is derived from an EMBL/GenBank/DDBJ whole genome shotgun (WGS) entry which is preliminary data.</text>
</comment>
<dbReference type="EMBL" id="BAAATL010000054">
    <property type="protein sequence ID" value="GAA2512399.1"/>
    <property type="molecule type" value="Genomic_DNA"/>
</dbReference>
<sequence>MPEESSAGTGVPKMQARSWNGILLHQILQRHHTLTSTNHDHIGVKRHSPHTASGLERSTLWDGVFHAVRRRAVPAGLAILCSRVIHDRRAVCTSPKPGGWILVGQGPFNLVEGALDQQNLGIHHVRVGPDQAWWDAGFLIGGYLIQRDPQSFAPTTSYGTEPAQGRS</sequence>
<dbReference type="Pfam" id="PF10002">
    <property type="entry name" value="DUF2243"/>
    <property type="match status" value="1"/>
</dbReference>
<keyword evidence="2" id="KW-1185">Reference proteome</keyword>
<accession>A0ABN3N0U1</accession>
<name>A0ABN3N0U1_9ACTN</name>
<protein>
    <submittedName>
        <fullName evidence="1">Uncharacterized protein</fullName>
    </submittedName>
</protein>
<dbReference type="RefSeq" id="WP_346075424.1">
    <property type="nucleotide sequence ID" value="NZ_BAAATL010000054.1"/>
</dbReference>